<name>Q63RT9_BURPS</name>
<evidence type="ECO:0000313" key="1">
    <source>
        <dbReference type="EMBL" id="CAH36589.1"/>
    </source>
</evidence>
<dbReference type="KEGG" id="bps:BPSL2581"/>
<protein>
    <submittedName>
        <fullName evidence="1">Uncharacterized protein</fullName>
    </submittedName>
</protein>
<dbReference type="Proteomes" id="UP000000605">
    <property type="component" value="Chromosome 1"/>
</dbReference>
<evidence type="ECO:0000313" key="2">
    <source>
        <dbReference type="Proteomes" id="UP000000605"/>
    </source>
</evidence>
<sequence>MSDGPTKKSGAPLERCAPIPYYSSPRRGAVQPHQQLEEIGMRAVIVTTTRRVRALEVRTGEHNGRRQIFLQAFWQGDDDLMHPSGPRMWLPAESADEIIAALIQANNELKAEGSRA</sequence>
<dbReference type="STRING" id="272560.BPSL2581"/>
<dbReference type="AlphaFoldDB" id="Q63RT9"/>
<accession>Q63RT9</accession>
<keyword evidence="2" id="KW-1185">Reference proteome</keyword>
<proteinExistence type="predicted"/>
<reference evidence="1 2" key="1">
    <citation type="journal article" date="2004" name="Proc. Natl. Acad. Sci. U.S.A.">
        <title>Genomic plasticity of the causative agent of melioidosis, Burkholderia pseudomallei.</title>
        <authorList>
            <person name="Holden M.T.G."/>
            <person name="Titball R.W."/>
            <person name="Peacock S.J."/>
            <person name="Cerdeno-Tarraga A.M."/>
            <person name="Atkins T."/>
            <person name="Crossman L.C."/>
            <person name="Pitt T."/>
            <person name="Churcher C."/>
            <person name="Mungall K."/>
            <person name="Bentley S.D."/>
            <person name="Sebaihia M."/>
            <person name="Thomson N.R."/>
            <person name="Bason N."/>
            <person name="Beacham I.R."/>
            <person name="Brooks K."/>
            <person name="Brown K.A."/>
            <person name="Brown N.F."/>
            <person name="Challis G.L."/>
            <person name="Cherevach I."/>
            <person name="Chillingworth T."/>
            <person name="Cronin A."/>
            <person name="Crosset B."/>
            <person name="Davis P."/>
            <person name="DeShazer D."/>
            <person name="Feltwell T."/>
            <person name="Fraser A."/>
            <person name="Hance Z."/>
            <person name="Hauser H."/>
            <person name="Holroyd S."/>
            <person name="Jagels K."/>
            <person name="Keith K.E."/>
            <person name="Maddison M."/>
            <person name="Moule S."/>
            <person name="Price C."/>
            <person name="Quail M.A."/>
            <person name="Rabbinowitsch E."/>
            <person name="Rutherford K."/>
            <person name="Sanders M."/>
            <person name="Simmonds M."/>
            <person name="Songsivilai S."/>
            <person name="Stevens K."/>
            <person name="Tumapa S."/>
            <person name="Vesaratchavest M."/>
            <person name="Whitehead S."/>
            <person name="Yeats C."/>
            <person name="Barrell B.G."/>
            <person name="Oyston P.C.F."/>
            <person name="Parkhill J."/>
        </authorList>
    </citation>
    <scope>NUCLEOTIDE SEQUENCE [LARGE SCALE GENOMIC DNA]</scope>
    <source>
        <strain evidence="1 2">K96243</strain>
    </source>
</reference>
<dbReference type="EMBL" id="BX571965">
    <property type="protein sequence ID" value="CAH36589.1"/>
    <property type="molecule type" value="Genomic_DNA"/>
</dbReference>
<gene>
    <name evidence="1" type="ordered locus">BPSL2581</name>
</gene>
<organism evidence="1 2">
    <name type="scientific">Burkholderia pseudomallei (strain K96243)</name>
    <dbReference type="NCBI Taxonomy" id="272560"/>
    <lineage>
        <taxon>Bacteria</taxon>
        <taxon>Pseudomonadati</taxon>
        <taxon>Pseudomonadota</taxon>
        <taxon>Betaproteobacteria</taxon>
        <taxon>Burkholderiales</taxon>
        <taxon>Burkholderiaceae</taxon>
        <taxon>Burkholderia</taxon>
        <taxon>pseudomallei group</taxon>
    </lineage>
</organism>